<keyword evidence="2" id="KW-0812">Transmembrane</keyword>
<gene>
    <name evidence="4" type="ORF">SAMN05660748_1214</name>
</gene>
<evidence type="ECO:0000313" key="4">
    <source>
        <dbReference type="EMBL" id="SOC48518.1"/>
    </source>
</evidence>
<feature type="chain" id="PRO_5012967627" description="LPXTG-motif cell wall anchor domain-containing protein" evidence="3">
    <location>
        <begin position="28"/>
        <end position="339"/>
    </location>
</feature>
<dbReference type="EMBL" id="OBQI01000002">
    <property type="protein sequence ID" value="SOC48518.1"/>
    <property type="molecule type" value="Genomic_DNA"/>
</dbReference>
<name>A0A285V4I9_9ACTN</name>
<keyword evidence="5" id="KW-1185">Reference proteome</keyword>
<proteinExistence type="predicted"/>
<feature type="compositionally biased region" description="Low complexity" evidence="1">
    <location>
        <begin position="170"/>
        <end position="197"/>
    </location>
</feature>
<dbReference type="Proteomes" id="UP000219435">
    <property type="component" value="Unassembled WGS sequence"/>
</dbReference>
<accession>A0A285V4I9</accession>
<protein>
    <recommendedName>
        <fullName evidence="6">LPXTG-motif cell wall anchor domain-containing protein</fullName>
    </recommendedName>
</protein>
<dbReference type="AlphaFoldDB" id="A0A285V4I9"/>
<feature type="signal peptide" evidence="3">
    <location>
        <begin position="1"/>
        <end position="27"/>
    </location>
</feature>
<evidence type="ECO:0000256" key="3">
    <source>
        <dbReference type="SAM" id="SignalP"/>
    </source>
</evidence>
<evidence type="ECO:0008006" key="6">
    <source>
        <dbReference type="Google" id="ProtNLM"/>
    </source>
</evidence>
<feature type="transmembrane region" description="Helical" evidence="2">
    <location>
        <begin position="312"/>
        <end position="330"/>
    </location>
</feature>
<keyword evidence="2" id="KW-0472">Membrane</keyword>
<feature type="region of interest" description="Disordered" evidence="1">
    <location>
        <begin position="145"/>
        <end position="200"/>
    </location>
</feature>
<dbReference type="RefSeq" id="WP_097194166.1">
    <property type="nucleotide sequence ID" value="NZ_OBQI01000002.1"/>
</dbReference>
<feature type="compositionally biased region" description="Low complexity" evidence="1">
    <location>
        <begin position="152"/>
        <end position="162"/>
    </location>
</feature>
<sequence length="339" mass="33734">MPRLLALVVVLAAVVAGLLIPVTDAVAAPAVIVSPTTVNPGGSFTVSGTGCGGPDQAPPNTEEHPWRVWVGMGWINGTVPRTAPDGSWSVTLRTDATHPTGSGFVVAHCDRPGARVFSYEQVRLFIMPATPPPVAAPVPAPVTPPAPPPVARPTVPRSSAPAPASPPSAAPRTTTPTTPPSSAAPSTSPASPGPSAACTDCGRLAAEEPLEAGEQLSLSWTGFQPGEQVTVVMRSEPVTLGTFTTDATGTVTAALQLPDEAEAGAHTLTFSGPLSGDLVVLPFRVAAADGAAASAAGSAAEATSDDGALTPWLVGGGLAALLLGAGGVALHRRRTAPGV</sequence>
<organism evidence="4 5">
    <name type="scientific">Blastococcus aggregatus</name>
    <dbReference type="NCBI Taxonomy" id="38502"/>
    <lineage>
        <taxon>Bacteria</taxon>
        <taxon>Bacillati</taxon>
        <taxon>Actinomycetota</taxon>
        <taxon>Actinomycetes</taxon>
        <taxon>Geodermatophilales</taxon>
        <taxon>Geodermatophilaceae</taxon>
        <taxon>Blastococcus</taxon>
    </lineage>
</organism>
<reference evidence="5" key="1">
    <citation type="submission" date="2017-08" db="EMBL/GenBank/DDBJ databases">
        <authorList>
            <person name="Varghese N."/>
            <person name="Submissions S."/>
        </authorList>
    </citation>
    <scope>NUCLEOTIDE SEQUENCE [LARGE SCALE GENOMIC DNA]</scope>
    <source>
        <strain evidence="5">DSM 4725</strain>
    </source>
</reference>
<evidence type="ECO:0000256" key="1">
    <source>
        <dbReference type="SAM" id="MobiDB-lite"/>
    </source>
</evidence>
<evidence type="ECO:0000256" key="2">
    <source>
        <dbReference type="SAM" id="Phobius"/>
    </source>
</evidence>
<evidence type="ECO:0000313" key="5">
    <source>
        <dbReference type="Proteomes" id="UP000219435"/>
    </source>
</evidence>
<keyword evidence="3" id="KW-0732">Signal</keyword>
<keyword evidence="2" id="KW-1133">Transmembrane helix</keyword>